<evidence type="ECO:0000313" key="2">
    <source>
        <dbReference type="Proteomes" id="UP000184498"/>
    </source>
</evidence>
<sequence length="225" mass="25434">MKITLSELSTKDLATLTQRIISTADSGKYPVIVLHPLLAEIKAEYADYDKAYGKATFNGKGKMVADADAERDTAFRNLKKFLDGYKDMPRLPNHQMANELFQIIRKYGLSLDKMSYSSQTAQMKKLLEELEQPENQQKILALFLKTTIDDMKAQQSIFEELFAAQATANAELRLTKSASATRRALEKVLKSFLNLLTAMNNVAEWQLLYAEMNRLVIAAKNSELN</sequence>
<gene>
    <name evidence="1" type="ORF">SAMN05444371_0741</name>
</gene>
<organism evidence="1 2">
    <name type="scientific">Epilithonimonas mollis</name>
    <dbReference type="NCBI Taxonomy" id="216903"/>
    <lineage>
        <taxon>Bacteria</taxon>
        <taxon>Pseudomonadati</taxon>
        <taxon>Bacteroidota</taxon>
        <taxon>Flavobacteriia</taxon>
        <taxon>Flavobacteriales</taxon>
        <taxon>Weeksellaceae</taxon>
        <taxon>Chryseobacterium group</taxon>
        <taxon>Epilithonimonas</taxon>
    </lineage>
</organism>
<proteinExistence type="predicted"/>
<dbReference type="InterPro" id="IPR046228">
    <property type="entry name" value="DUF6261"/>
</dbReference>
<protein>
    <submittedName>
        <fullName evidence="1">Uncharacterized protein</fullName>
    </submittedName>
</protein>
<keyword evidence="2" id="KW-1185">Reference proteome</keyword>
<evidence type="ECO:0000313" key="1">
    <source>
        <dbReference type="EMBL" id="SHK00678.1"/>
    </source>
</evidence>
<dbReference type="STRING" id="216903.SAMN05444371_0741"/>
<dbReference type="RefSeq" id="WP_072996476.1">
    <property type="nucleotide sequence ID" value="NZ_FRAM01000001.1"/>
</dbReference>
<dbReference type="AlphaFoldDB" id="A0A1M6NYG6"/>
<dbReference type="OrthoDB" id="1100237at2"/>
<dbReference type="EMBL" id="FRAM01000001">
    <property type="protein sequence ID" value="SHK00678.1"/>
    <property type="molecule type" value="Genomic_DNA"/>
</dbReference>
<accession>A0A1M6NYG6</accession>
<name>A0A1M6NYG6_9FLAO</name>
<dbReference type="Proteomes" id="UP000184498">
    <property type="component" value="Unassembled WGS sequence"/>
</dbReference>
<dbReference type="Pfam" id="PF19775">
    <property type="entry name" value="DUF6261"/>
    <property type="match status" value="1"/>
</dbReference>
<reference evidence="2" key="1">
    <citation type="submission" date="2016-11" db="EMBL/GenBank/DDBJ databases">
        <authorList>
            <person name="Varghese N."/>
            <person name="Submissions S."/>
        </authorList>
    </citation>
    <scope>NUCLEOTIDE SEQUENCE [LARGE SCALE GENOMIC DNA]</scope>
    <source>
        <strain evidence="2">DSM 18016</strain>
    </source>
</reference>